<protein>
    <recommendedName>
        <fullName evidence="2">FAM13A-like domain-containing protein</fullName>
    </recommendedName>
</protein>
<dbReference type="InterPro" id="IPR039102">
    <property type="entry name" value="FAM13"/>
</dbReference>
<feature type="region of interest" description="Disordered" evidence="1">
    <location>
        <begin position="96"/>
        <end position="121"/>
    </location>
</feature>
<dbReference type="PANTHER" id="PTHR15904:SF17">
    <property type="entry name" value="RHO-GAP DOMAIN-CONTAINING PROTEIN"/>
    <property type="match status" value="1"/>
</dbReference>
<feature type="compositionally biased region" description="Polar residues" evidence="1">
    <location>
        <begin position="184"/>
        <end position="200"/>
    </location>
</feature>
<feature type="compositionally biased region" description="Basic and acidic residues" evidence="1">
    <location>
        <begin position="232"/>
        <end position="241"/>
    </location>
</feature>
<evidence type="ECO:0000313" key="3">
    <source>
        <dbReference type="EMBL" id="CAE0240006.1"/>
    </source>
</evidence>
<sequence>MEGDEDVHTPPRRGKEESEHTGVSPLLSEVVEGYLTHSTSPSSYFQVTRARSYSSDSQLSSPTLSRVQSTVNEVIHSALFGETDLDRAFFGRIDRYSSPSSAEAPKRAPKGSPKGLPISPKLGYVNVNLLQSAEEMDEEVEGLIDRNEFERETRSTSKSGGEGEEGSPREEKSVGEEGEVRRPTFTSTLASSDRAQQESCGMSVEEGLQRTPVKEDIGMEDAINQSPYLAHNAEKIGKGEEGEGEGSEDERHSRNEFKRKRSSSLEEGKKKSGRAVDEAATLVEGVDSLTVGSDGHRLKDKSPRLSKSQSKEEQMAGEDVRESGAAAQVKRQLEGGEEREFAYKGVKETKRHTESMEDSSKMVERPVPFASLPREVRNTIDEAISLLAKSRNPAKLESREELEKEKQAVKSVLRKYDSVFEKCTGHLPGRAEKEPVRPLYTRYNLLRQLIKDFGGETSMSATRRSSLVNEDTLRLGRTTLRDEDREDMISSFKLMSISELELEKKAVKDELKNFDKIFERFHNRLPTKTEKEPMRPLYERYNLIKEVMKERSP</sequence>
<evidence type="ECO:0000256" key="1">
    <source>
        <dbReference type="SAM" id="MobiDB-lite"/>
    </source>
</evidence>
<dbReference type="InterPro" id="IPR059029">
    <property type="entry name" value="FAM13A_dom"/>
</dbReference>
<organism evidence="3">
    <name type="scientific">Palpitomonas bilix</name>
    <dbReference type="NCBI Taxonomy" id="652834"/>
    <lineage>
        <taxon>Eukaryota</taxon>
        <taxon>Eukaryota incertae sedis</taxon>
    </lineage>
</organism>
<feature type="compositionally biased region" description="Basic and acidic residues" evidence="1">
    <location>
        <begin position="143"/>
        <end position="155"/>
    </location>
</feature>
<feature type="compositionally biased region" description="Basic and acidic residues" evidence="1">
    <location>
        <begin position="294"/>
        <end position="322"/>
    </location>
</feature>
<feature type="compositionally biased region" description="Basic and acidic residues" evidence="1">
    <location>
        <begin position="1"/>
        <end position="20"/>
    </location>
</feature>
<evidence type="ECO:0000259" key="2">
    <source>
        <dbReference type="Pfam" id="PF26116"/>
    </source>
</evidence>
<dbReference type="Pfam" id="PF26116">
    <property type="entry name" value="FAM13A"/>
    <property type="match status" value="2"/>
</dbReference>
<proteinExistence type="predicted"/>
<dbReference type="PANTHER" id="PTHR15904">
    <property type="entry name" value="FAM13"/>
    <property type="match status" value="1"/>
</dbReference>
<accession>A0A7S3FZM5</accession>
<gene>
    <name evidence="3" type="ORF">PBIL07802_LOCUS2158</name>
</gene>
<feature type="domain" description="FAM13A-like" evidence="2">
    <location>
        <begin position="394"/>
        <end position="452"/>
    </location>
</feature>
<feature type="compositionally biased region" description="Basic and acidic residues" evidence="1">
    <location>
        <begin position="331"/>
        <end position="364"/>
    </location>
</feature>
<feature type="region of interest" description="Disordered" evidence="1">
    <location>
        <begin position="1"/>
        <end position="25"/>
    </location>
</feature>
<reference evidence="3" key="1">
    <citation type="submission" date="2021-01" db="EMBL/GenBank/DDBJ databases">
        <authorList>
            <person name="Corre E."/>
            <person name="Pelletier E."/>
            <person name="Niang G."/>
            <person name="Scheremetjew M."/>
            <person name="Finn R."/>
            <person name="Kale V."/>
            <person name="Holt S."/>
            <person name="Cochrane G."/>
            <person name="Meng A."/>
            <person name="Brown T."/>
            <person name="Cohen L."/>
        </authorList>
    </citation>
    <scope>NUCLEOTIDE SEQUENCE</scope>
    <source>
        <strain evidence="3">NIES-2562</strain>
    </source>
</reference>
<name>A0A7S3FZM5_9EUKA</name>
<feature type="region of interest" description="Disordered" evidence="1">
    <location>
        <begin position="136"/>
        <end position="366"/>
    </location>
</feature>
<feature type="compositionally biased region" description="Basic and acidic residues" evidence="1">
    <location>
        <begin position="263"/>
        <end position="277"/>
    </location>
</feature>
<feature type="compositionally biased region" description="Basic and acidic residues" evidence="1">
    <location>
        <begin position="166"/>
        <end position="182"/>
    </location>
</feature>
<dbReference type="AlphaFoldDB" id="A0A7S3FZM5"/>
<feature type="domain" description="FAM13A-like" evidence="2">
    <location>
        <begin position="494"/>
        <end position="549"/>
    </location>
</feature>
<dbReference type="EMBL" id="HBIB01003470">
    <property type="protein sequence ID" value="CAE0240006.1"/>
    <property type="molecule type" value="Transcribed_RNA"/>
</dbReference>